<dbReference type="Gene3D" id="3.90.550.20">
    <property type="match status" value="1"/>
</dbReference>
<keyword evidence="2" id="KW-0472">Membrane</keyword>
<name>A0ABD3NHZ4_9STRA</name>
<keyword evidence="4" id="KW-1185">Reference proteome</keyword>
<dbReference type="GO" id="GO:0006673">
    <property type="term" value="P:inositol phosphoceramide metabolic process"/>
    <property type="evidence" value="ECO:0007669"/>
    <property type="project" value="UniProtKB-ARBA"/>
</dbReference>
<keyword evidence="1" id="KW-0808">Transferase</keyword>
<dbReference type="GO" id="GO:0016020">
    <property type="term" value="C:membrane"/>
    <property type="evidence" value="ECO:0007669"/>
    <property type="project" value="GOC"/>
</dbReference>
<dbReference type="InterPro" id="IPR029044">
    <property type="entry name" value="Nucleotide-diphossugar_trans"/>
</dbReference>
<evidence type="ECO:0000256" key="1">
    <source>
        <dbReference type="ARBA" id="ARBA00022679"/>
    </source>
</evidence>
<protein>
    <recommendedName>
        <fullName evidence="5">Alpha-1,4-N-acetylglucosaminyltransferase</fullName>
    </recommendedName>
</protein>
<dbReference type="SUPFAM" id="SSF53448">
    <property type="entry name" value="Nucleotide-diphospho-sugar transferases"/>
    <property type="match status" value="1"/>
</dbReference>
<comment type="caution">
    <text evidence="3">The sequence shown here is derived from an EMBL/GenBank/DDBJ whole genome shotgun (WGS) entry which is preliminary data.</text>
</comment>
<organism evidence="3 4">
    <name type="scientific">Stephanodiscus triporus</name>
    <dbReference type="NCBI Taxonomy" id="2934178"/>
    <lineage>
        <taxon>Eukaryota</taxon>
        <taxon>Sar</taxon>
        <taxon>Stramenopiles</taxon>
        <taxon>Ochrophyta</taxon>
        <taxon>Bacillariophyta</taxon>
        <taxon>Coscinodiscophyceae</taxon>
        <taxon>Thalassiosirophycidae</taxon>
        <taxon>Stephanodiscales</taxon>
        <taxon>Stephanodiscaceae</taxon>
        <taxon>Stephanodiscus</taxon>
    </lineage>
</organism>
<dbReference type="PANTHER" id="PTHR32385:SF15">
    <property type="entry name" value="INOSITOL PHOSPHOCERAMIDE MANNOSYLTRANSFERASE 1"/>
    <property type="match status" value="1"/>
</dbReference>
<dbReference type="Proteomes" id="UP001530315">
    <property type="component" value="Unassembled WGS sequence"/>
</dbReference>
<gene>
    <name evidence="3" type="ORF">ACHAW5_001552</name>
</gene>
<accession>A0ABD3NHZ4</accession>
<dbReference type="AlphaFoldDB" id="A0ABD3NHZ4"/>
<evidence type="ECO:0008006" key="5">
    <source>
        <dbReference type="Google" id="ProtNLM"/>
    </source>
</evidence>
<evidence type="ECO:0000313" key="3">
    <source>
        <dbReference type="EMBL" id="KAL3775533.1"/>
    </source>
</evidence>
<dbReference type="Pfam" id="PF04488">
    <property type="entry name" value="Gly_transf_sug"/>
    <property type="match status" value="1"/>
</dbReference>
<proteinExistence type="predicted"/>
<dbReference type="GO" id="GO:0016740">
    <property type="term" value="F:transferase activity"/>
    <property type="evidence" value="ECO:0007669"/>
    <property type="project" value="UniProtKB-KW"/>
</dbReference>
<feature type="transmembrane region" description="Helical" evidence="2">
    <location>
        <begin position="42"/>
        <end position="62"/>
    </location>
</feature>
<dbReference type="InterPro" id="IPR051706">
    <property type="entry name" value="Glycosyltransferase_domain"/>
</dbReference>
<dbReference type="PANTHER" id="PTHR32385">
    <property type="entry name" value="MANNOSYL PHOSPHORYLINOSITOL CERAMIDE SYNTHASE"/>
    <property type="match status" value="1"/>
</dbReference>
<evidence type="ECO:0000313" key="4">
    <source>
        <dbReference type="Proteomes" id="UP001530315"/>
    </source>
</evidence>
<evidence type="ECO:0000256" key="2">
    <source>
        <dbReference type="SAM" id="Phobius"/>
    </source>
</evidence>
<dbReference type="InterPro" id="IPR007577">
    <property type="entry name" value="GlycoTrfase_DXD_sugar-bd_CS"/>
</dbReference>
<keyword evidence="2" id="KW-1133">Transmembrane helix</keyword>
<dbReference type="GO" id="GO:0006688">
    <property type="term" value="P:glycosphingolipid biosynthetic process"/>
    <property type="evidence" value="ECO:0007669"/>
    <property type="project" value="UniProtKB-ARBA"/>
</dbReference>
<dbReference type="EMBL" id="JALLAZ020001408">
    <property type="protein sequence ID" value="KAL3775533.1"/>
    <property type="molecule type" value="Genomic_DNA"/>
</dbReference>
<reference evidence="3 4" key="1">
    <citation type="submission" date="2024-10" db="EMBL/GenBank/DDBJ databases">
        <title>Updated reference genomes for cyclostephanoid diatoms.</title>
        <authorList>
            <person name="Roberts W.R."/>
            <person name="Alverson A.J."/>
        </authorList>
    </citation>
    <scope>NUCLEOTIDE SEQUENCE [LARGE SCALE GENOMIC DNA]</scope>
    <source>
        <strain evidence="3 4">AJA276-08</strain>
    </source>
</reference>
<sequence>MKHRRPAKPNSRIVDEEGREEFFATSRVKSRSFKFKRRHQRWPAIATVLSLIPCLLFIRNLITTNRESELSPFPPNWWDVQNQASLLLRCPQPQHAPKWNCYNDLVDENSDTVDRAKRLFEYDPNDNRSKEEHRFDDRIPHLLIFTHKYNIFDCSVTASNSTSPNMYTLAENAKATVKAYSRIWPDLHFVYLSDNDCIDALNRTEPGLIPFFNDVKLEGMFKADLCRVAYLCLHGGYYFDVDLLVVRPFTAPKNSTFVTVKGEGSPGGSDFRGFFQAFLAAEKDHAIVRLSLRMMLETLSGKRPSSSGLYLGPGSLMEAWMEVQNITDFSNTKNDDYDTYLLKEINLNDQLQVSMYKNLSDVLMSETGSDLLQRVPGDHEDDCKLSTGSWNVCNFAVLDEGDGSIYFYSRVLGTTYCGVCVEKRPKR</sequence>
<keyword evidence="2" id="KW-0812">Transmembrane</keyword>